<evidence type="ECO:0000256" key="6">
    <source>
        <dbReference type="PIRNR" id="PIRNR018968"/>
    </source>
</evidence>
<dbReference type="InterPro" id="IPR027022">
    <property type="entry name" value="ABC_permease_BceB-typ"/>
</dbReference>
<comment type="subcellular location">
    <subcellularLocation>
        <location evidence="1 6">Cell membrane</location>
        <topology evidence="1 6">Multi-pass membrane protein</topology>
    </subcellularLocation>
</comment>
<dbReference type="InterPro" id="IPR052536">
    <property type="entry name" value="ABC-4_Integral_Memb_Prot"/>
</dbReference>
<evidence type="ECO:0000256" key="2">
    <source>
        <dbReference type="ARBA" id="ARBA00022475"/>
    </source>
</evidence>
<evidence type="ECO:0000313" key="9">
    <source>
        <dbReference type="Proteomes" id="UP000779508"/>
    </source>
</evidence>
<feature type="transmembrane region" description="Helical" evidence="6">
    <location>
        <begin position="53"/>
        <end position="76"/>
    </location>
</feature>
<evidence type="ECO:0000256" key="4">
    <source>
        <dbReference type="ARBA" id="ARBA00022989"/>
    </source>
</evidence>
<evidence type="ECO:0000256" key="1">
    <source>
        <dbReference type="ARBA" id="ARBA00004651"/>
    </source>
</evidence>
<keyword evidence="4 6" id="KW-1133">Transmembrane helix</keyword>
<organism evidence="8 9">
    <name type="scientific">Alkaliphilus flagellatus</name>
    <dbReference type="NCBI Taxonomy" id="2841507"/>
    <lineage>
        <taxon>Bacteria</taxon>
        <taxon>Bacillati</taxon>
        <taxon>Bacillota</taxon>
        <taxon>Clostridia</taxon>
        <taxon>Peptostreptococcales</taxon>
        <taxon>Natronincolaceae</taxon>
        <taxon>Alkaliphilus</taxon>
    </lineage>
</organism>
<feature type="transmembrane region" description="Helical" evidence="6">
    <location>
        <begin position="20"/>
        <end position="41"/>
    </location>
</feature>
<feature type="transmembrane region" description="Helical" evidence="6">
    <location>
        <begin position="596"/>
        <end position="620"/>
    </location>
</feature>
<feature type="transmembrane region" description="Helical" evidence="6">
    <location>
        <begin position="568"/>
        <end position="590"/>
    </location>
</feature>
<keyword evidence="9" id="KW-1185">Reference proteome</keyword>
<evidence type="ECO:0000256" key="3">
    <source>
        <dbReference type="ARBA" id="ARBA00022692"/>
    </source>
</evidence>
<dbReference type="EMBL" id="JAHLQK010000002">
    <property type="protein sequence ID" value="MBU5675952.1"/>
    <property type="molecule type" value="Genomic_DNA"/>
</dbReference>
<dbReference type="PIRSF" id="PIRSF018968">
    <property type="entry name" value="ABC_permease_BceB"/>
    <property type="match status" value="1"/>
</dbReference>
<feature type="domain" description="ABC3 transporter permease C-terminal" evidence="7">
    <location>
        <begin position="60"/>
        <end position="176"/>
    </location>
</feature>
<protein>
    <submittedName>
        <fullName evidence="8">ABC transporter permease</fullName>
    </submittedName>
</protein>
<feature type="transmembrane region" description="Helical" evidence="6">
    <location>
        <begin position="151"/>
        <end position="174"/>
    </location>
</feature>
<feature type="transmembrane region" description="Helical" evidence="6">
    <location>
        <begin position="109"/>
        <end position="131"/>
    </location>
</feature>
<comment type="similarity">
    <text evidence="6">Belongs to the ABC-4 integral membrane protein family.</text>
</comment>
<comment type="caution">
    <text evidence="8">The sequence shown here is derived from an EMBL/GenBank/DDBJ whole genome shotgun (WGS) entry which is preliminary data.</text>
</comment>
<feature type="transmembrane region" description="Helical" evidence="6">
    <location>
        <begin position="287"/>
        <end position="308"/>
    </location>
</feature>
<evidence type="ECO:0000259" key="7">
    <source>
        <dbReference type="Pfam" id="PF02687"/>
    </source>
</evidence>
<feature type="transmembrane region" description="Helical" evidence="6">
    <location>
        <begin position="195"/>
        <end position="216"/>
    </location>
</feature>
<keyword evidence="5 6" id="KW-0472">Membrane</keyword>
<feature type="transmembrane region" description="Helical" evidence="6">
    <location>
        <begin position="236"/>
        <end position="259"/>
    </location>
</feature>
<feature type="transmembrane region" description="Helical" evidence="6">
    <location>
        <begin position="512"/>
        <end position="534"/>
    </location>
</feature>
<keyword evidence="2 6" id="KW-1003">Cell membrane</keyword>
<dbReference type="Pfam" id="PF02687">
    <property type="entry name" value="FtsX"/>
    <property type="match status" value="1"/>
</dbReference>
<dbReference type="InterPro" id="IPR003838">
    <property type="entry name" value="ABC3_permease_C"/>
</dbReference>
<dbReference type="PANTHER" id="PTHR46795">
    <property type="entry name" value="ABC TRANSPORTER PERMEASE-RELATED-RELATED"/>
    <property type="match status" value="1"/>
</dbReference>
<name>A0ABS6G0C7_9FIRM</name>
<evidence type="ECO:0000313" key="8">
    <source>
        <dbReference type="EMBL" id="MBU5675952.1"/>
    </source>
</evidence>
<dbReference type="PANTHER" id="PTHR46795:SF3">
    <property type="entry name" value="ABC TRANSPORTER PERMEASE"/>
    <property type="match status" value="1"/>
</dbReference>
<dbReference type="RefSeq" id="WP_216415441.1">
    <property type="nucleotide sequence ID" value="NZ_JAHLQK010000002.1"/>
</dbReference>
<evidence type="ECO:0000256" key="5">
    <source>
        <dbReference type="ARBA" id="ARBA00023136"/>
    </source>
</evidence>
<proteinExistence type="inferred from homology"/>
<dbReference type="Proteomes" id="UP000779508">
    <property type="component" value="Unassembled WGS sequence"/>
</dbReference>
<sequence>MTLNRLALNNVLRDKWTYLAYFLSSLFSVFMFFCFAVSIFHPDLSVIQSGSTLFMALMAGSILVYIFSFMFISYSVSSFMKARKKTIGLFMITGASKKQVNKIVFTENMFIGIMAILCAIILGLVFSPLTLMLSRTIMNVSGFEMYFPAKAILLTLGMFLIMFFLISTISPRFIRRNKVISMIKSDKTDESNLKFSPLFMIIGTIFTLFLLVSSVFNNKLKIIETLLSSDIGAPVFLVLVLISLYFLFSVISRGILSIFQKSKLYHRKTNMILGSDFKSKLKINVNMMFLVTILLTGAFSAISMLYTAQADVEPNVKKAYPFSYIYISEENNEKRAQNVELLENTLSNQIGYENYYFNLLNKENSRAAVISESDYNKIAHAVNEIPVSLEKNQIYIIRGVKQANFNIENNLTINAIFKDLGIKPMVVGKGDNPITPEGFFNTVCVINDNIYKDIEYEGFQVNSIFAYNVAYWKEDLETAQSLKDVVTDNGQNPVGFFSAGELYETEKIVKNLMLYIGFVISVIFVLAASSMIYFRLITEKEKETTKFRSITKIGLSQKDLSKIIFQNLAILMFVPFIVASVFLFIGAAALSNITGGSYFIVAIICFVVFLLLQSIGYIFVSRNYNKTIIKGLR</sequence>
<keyword evidence="3 6" id="KW-0812">Transmembrane</keyword>
<reference evidence="8 9" key="1">
    <citation type="submission" date="2021-06" db="EMBL/GenBank/DDBJ databases">
        <authorList>
            <person name="Sun Q."/>
            <person name="Li D."/>
        </authorList>
    </citation>
    <scope>NUCLEOTIDE SEQUENCE [LARGE SCALE GENOMIC DNA]</scope>
    <source>
        <strain evidence="8 9">MSJ-5</strain>
    </source>
</reference>
<gene>
    <name evidence="8" type="ORF">KQI88_05950</name>
</gene>
<keyword evidence="6" id="KW-0813">Transport</keyword>
<accession>A0ABS6G0C7</accession>